<protein>
    <recommendedName>
        <fullName evidence="1">Helix-turn-helix type 11 domain-containing protein</fullName>
    </recommendedName>
</protein>
<keyword evidence="3" id="KW-1185">Reference proteome</keyword>
<dbReference type="Gene3D" id="1.10.10.10">
    <property type="entry name" value="Winged helix-like DNA-binding domain superfamily/Winged helix DNA-binding domain"/>
    <property type="match status" value="1"/>
</dbReference>
<evidence type="ECO:0000313" key="2">
    <source>
        <dbReference type="EMBL" id="ENV60403.1"/>
    </source>
</evidence>
<evidence type="ECO:0000259" key="1">
    <source>
        <dbReference type="Pfam" id="PF08279"/>
    </source>
</evidence>
<dbReference type="EMBL" id="APPV01000011">
    <property type="protein sequence ID" value="ENV60403.1"/>
    <property type="molecule type" value="Genomic_DNA"/>
</dbReference>
<organism evidence="2 3">
    <name type="scientific">Acinetobacter soli NIPH 2899</name>
    <dbReference type="NCBI Taxonomy" id="1217677"/>
    <lineage>
        <taxon>Bacteria</taxon>
        <taxon>Pseudomonadati</taxon>
        <taxon>Pseudomonadota</taxon>
        <taxon>Gammaproteobacteria</taxon>
        <taxon>Moraxellales</taxon>
        <taxon>Moraxellaceae</taxon>
        <taxon>Acinetobacter</taxon>
    </lineage>
</organism>
<feature type="domain" description="Helix-turn-helix type 11" evidence="1">
    <location>
        <begin position="16"/>
        <end position="59"/>
    </location>
</feature>
<dbReference type="SUPFAM" id="SSF46785">
    <property type="entry name" value="Winged helix' DNA-binding domain"/>
    <property type="match status" value="1"/>
</dbReference>
<evidence type="ECO:0000313" key="3">
    <source>
        <dbReference type="Proteomes" id="UP000018433"/>
    </source>
</evidence>
<dbReference type="RefSeq" id="WP_004948390.1">
    <property type="nucleotide sequence ID" value="NZ_KB849643.1"/>
</dbReference>
<dbReference type="InterPro" id="IPR013196">
    <property type="entry name" value="HTH_11"/>
</dbReference>
<reference evidence="2 3" key="1">
    <citation type="submission" date="2013-02" db="EMBL/GenBank/DDBJ databases">
        <title>The Genome Sequence of Acinetobacter soli NIPH 2899.</title>
        <authorList>
            <consortium name="The Broad Institute Genome Sequencing Platform"/>
            <consortium name="The Broad Institute Genome Sequencing Center for Infectious Disease"/>
            <person name="Cerqueira G."/>
            <person name="Feldgarden M."/>
            <person name="Courvalin P."/>
            <person name="Perichon B."/>
            <person name="Grillot-Courvalin C."/>
            <person name="Clermont D."/>
            <person name="Rocha E."/>
            <person name="Yoon E.-J."/>
            <person name="Nemec A."/>
            <person name="Walker B."/>
            <person name="Young S.K."/>
            <person name="Zeng Q."/>
            <person name="Gargeya S."/>
            <person name="Fitzgerald M."/>
            <person name="Haas B."/>
            <person name="Abouelleil A."/>
            <person name="Alvarado L."/>
            <person name="Arachchi H.M."/>
            <person name="Berlin A.M."/>
            <person name="Chapman S.B."/>
            <person name="Dewar J."/>
            <person name="Goldberg J."/>
            <person name="Griggs A."/>
            <person name="Gujja S."/>
            <person name="Hansen M."/>
            <person name="Howarth C."/>
            <person name="Imamovic A."/>
            <person name="Larimer J."/>
            <person name="McCowan C."/>
            <person name="Murphy C."/>
            <person name="Neiman D."/>
            <person name="Pearson M."/>
            <person name="Priest M."/>
            <person name="Roberts A."/>
            <person name="Saif S."/>
            <person name="Shea T."/>
            <person name="Sisk P."/>
            <person name="Sykes S."/>
            <person name="Wortman J."/>
            <person name="Nusbaum C."/>
            <person name="Birren B."/>
        </authorList>
    </citation>
    <scope>NUCLEOTIDE SEQUENCE [LARGE SCALE GENOMIC DNA]</scope>
    <source>
        <strain evidence="2 3">NIPH 2899</strain>
    </source>
</reference>
<accession>A0ABN0JXZ1</accession>
<name>A0ABN0JXZ1_9GAMM</name>
<dbReference type="InterPro" id="IPR036390">
    <property type="entry name" value="WH_DNA-bd_sf"/>
</dbReference>
<comment type="caution">
    <text evidence="2">The sequence shown here is derived from an EMBL/GenBank/DDBJ whole genome shotgun (WGS) entry which is preliminary data.</text>
</comment>
<sequence>MKNNKPDLVHVFDQATQIIHLSLKTRARIGSETLTEKLGISKRAAQRYLKKLEQYGFLVGDDAVPKGYLPSDKAKQMFWVAI</sequence>
<dbReference type="Pfam" id="PF08279">
    <property type="entry name" value="HTH_11"/>
    <property type="match status" value="1"/>
</dbReference>
<gene>
    <name evidence="2" type="ORF">F950_02966</name>
</gene>
<dbReference type="InterPro" id="IPR036388">
    <property type="entry name" value="WH-like_DNA-bd_sf"/>
</dbReference>
<dbReference type="Proteomes" id="UP000018433">
    <property type="component" value="Unassembled WGS sequence"/>
</dbReference>
<proteinExistence type="predicted"/>